<sequence length="72" mass="7938">MSRNPTEEVQEANIQSSMPKEPDAISAYPSPKAERTDPSSKAEETDISIESVFEDSSRIFLLIVQAGVLLKK</sequence>
<gene>
    <name evidence="2" type="ORF">RhiirA4_413070</name>
</gene>
<feature type="compositionally biased region" description="Basic and acidic residues" evidence="1">
    <location>
        <begin position="32"/>
        <end position="44"/>
    </location>
</feature>
<dbReference type="AlphaFoldDB" id="A0A2I1HTJ8"/>
<keyword evidence="3" id="KW-1185">Reference proteome</keyword>
<protein>
    <submittedName>
        <fullName evidence="2">Uncharacterized protein</fullName>
    </submittedName>
</protein>
<organism evidence="2 3">
    <name type="scientific">Rhizophagus irregularis</name>
    <dbReference type="NCBI Taxonomy" id="588596"/>
    <lineage>
        <taxon>Eukaryota</taxon>
        <taxon>Fungi</taxon>
        <taxon>Fungi incertae sedis</taxon>
        <taxon>Mucoromycota</taxon>
        <taxon>Glomeromycotina</taxon>
        <taxon>Glomeromycetes</taxon>
        <taxon>Glomerales</taxon>
        <taxon>Glomeraceae</taxon>
        <taxon>Rhizophagus</taxon>
    </lineage>
</organism>
<evidence type="ECO:0000256" key="1">
    <source>
        <dbReference type="SAM" id="MobiDB-lite"/>
    </source>
</evidence>
<feature type="region of interest" description="Disordered" evidence="1">
    <location>
        <begin position="1"/>
        <end position="46"/>
    </location>
</feature>
<accession>A0A2I1HTJ8</accession>
<proteinExistence type="predicted"/>
<name>A0A2I1HTJ8_9GLOM</name>
<dbReference type="EMBL" id="LLXI01006652">
    <property type="protein sequence ID" value="PKY62214.1"/>
    <property type="molecule type" value="Genomic_DNA"/>
</dbReference>
<comment type="caution">
    <text evidence="2">The sequence shown here is derived from an EMBL/GenBank/DDBJ whole genome shotgun (WGS) entry which is preliminary data.</text>
</comment>
<reference evidence="2 3" key="1">
    <citation type="submission" date="2015-10" db="EMBL/GenBank/DDBJ databases">
        <title>Genome analyses suggest a sexual origin of heterokaryosis in a supposedly ancient asexual fungus.</title>
        <authorList>
            <person name="Ropars J."/>
            <person name="Sedzielewska K."/>
            <person name="Noel J."/>
            <person name="Charron P."/>
            <person name="Farinelli L."/>
            <person name="Marton T."/>
            <person name="Kruger M."/>
            <person name="Pelin A."/>
            <person name="Brachmann A."/>
            <person name="Corradi N."/>
        </authorList>
    </citation>
    <scope>NUCLEOTIDE SEQUENCE [LARGE SCALE GENOMIC DNA]</scope>
    <source>
        <strain evidence="2 3">A4</strain>
    </source>
</reference>
<evidence type="ECO:0000313" key="2">
    <source>
        <dbReference type="EMBL" id="PKY62214.1"/>
    </source>
</evidence>
<dbReference type="Proteomes" id="UP000234323">
    <property type="component" value="Unassembled WGS sequence"/>
</dbReference>
<evidence type="ECO:0000313" key="3">
    <source>
        <dbReference type="Proteomes" id="UP000234323"/>
    </source>
</evidence>